<name>A0A2U1E2X5_9FIRM</name>
<dbReference type="PROSITE" id="PS51462">
    <property type="entry name" value="NUDIX"/>
    <property type="match status" value="1"/>
</dbReference>
<evidence type="ECO:0000256" key="5">
    <source>
        <dbReference type="ARBA" id="ARBA00022842"/>
    </source>
</evidence>
<evidence type="ECO:0000313" key="8">
    <source>
        <dbReference type="Proteomes" id="UP000245793"/>
    </source>
</evidence>
<dbReference type="InterPro" id="IPR000086">
    <property type="entry name" value="NUDIX_hydrolase_dom"/>
</dbReference>
<comment type="similarity">
    <text evidence="2">Belongs to the Nudix hydrolase family.</text>
</comment>
<evidence type="ECO:0000256" key="1">
    <source>
        <dbReference type="ARBA" id="ARBA00001946"/>
    </source>
</evidence>
<gene>
    <name evidence="7" type="ORF">C7381_106121</name>
</gene>
<dbReference type="GO" id="GO:0046872">
    <property type="term" value="F:metal ion binding"/>
    <property type="evidence" value="ECO:0007669"/>
    <property type="project" value="UniProtKB-KW"/>
</dbReference>
<dbReference type="PANTHER" id="PTHR43758">
    <property type="entry name" value="7,8-DIHYDRO-8-OXOGUANINE TRIPHOSPHATASE"/>
    <property type="match status" value="1"/>
</dbReference>
<dbReference type="GO" id="GO:0005737">
    <property type="term" value="C:cytoplasm"/>
    <property type="evidence" value="ECO:0007669"/>
    <property type="project" value="TreeGrafter"/>
</dbReference>
<evidence type="ECO:0000313" key="7">
    <source>
        <dbReference type="EMBL" id="PVY94245.1"/>
    </source>
</evidence>
<dbReference type="RefSeq" id="WP_116480292.1">
    <property type="nucleotide sequence ID" value="NZ_QEKV01000006.1"/>
</dbReference>
<dbReference type="GO" id="GO:0008413">
    <property type="term" value="F:8-oxo-7,8-dihydroguanosine triphosphate pyrophosphatase activity"/>
    <property type="evidence" value="ECO:0007669"/>
    <property type="project" value="InterPro"/>
</dbReference>
<accession>A0A2U1E2X5</accession>
<keyword evidence="4" id="KW-0378">Hydrolase</keyword>
<dbReference type="InterPro" id="IPR003562">
    <property type="entry name" value="Mutator_MutX_prot"/>
</dbReference>
<reference evidence="7 8" key="1">
    <citation type="submission" date="2018-04" db="EMBL/GenBank/DDBJ databases">
        <title>Genomic Encyclopedia of Type Strains, Phase IV (KMG-IV): sequencing the most valuable type-strain genomes for metagenomic binning, comparative biology and taxonomic classification.</title>
        <authorList>
            <person name="Goeker M."/>
        </authorList>
    </citation>
    <scope>NUCLEOTIDE SEQUENCE [LARGE SCALE GENOMIC DNA]</scope>
    <source>
        <strain evidence="7 8">DSM 20705</strain>
    </source>
</reference>
<dbReference type="PANTHER" id="PTHR43758:SF2">
    <property type="entry name" value="OXIDIZED PURINE NUCLEOSIDE TRIPHOSPHATE HYDROLASE"/>
    <property type="match status" value="1"/>
</dbReference>
<evidence type="ECO:0000256" key="2">
    <source>
        <dbReference type="ARBA" id="ARBA00005582"/>
    </source>
</evidence>
<dbReference type="GO" id="GO:0006281">
    <property type="term" value="P:DNA repair"/>
    <property type="evidence" value="ECO:0007669"/>
    <property type="project" value="InterPro"/>
</dbReference>
<dbReference type="InterPro" id="IPR015797">
    <property type="entry name" value="NUDIX_hydrolase-like_dom_sf"/>
</dbReference>
<sequence length="163" mass="18997">MDTTVCYIKRKDSSPEEFLFIYRNKKKHDINHGKNIGIGGHIEKYETPYMCNNREVFEETGLKLNSSTYLGLVIFSDISISEQRFLMHVYYSDSYEGSEILPDCTEGELNWLTVDQFLMGPHFEGDEYFLEYAFRGEFFGVVELVYNSNCLTKIIHNGRLAKL</sequence>
<evidence type="ECO:0000256" key="3">
    <source>
        <dbReference type="ARBA" id="ARBA00022723"/>
    </source>
</evidence>
<keyword evidence="3" id="KW-0479">Metal-binding</keyword>
<dbReference type="SUPFAM" id="SSF55811">
    <property type="entry name" value="Nudix"/>
    <property type="match status" value="1"/>
</dbReference>
<comment type="caution">
    <text evidence="7">The sequence shown here is derived from an EMBL/GenBank/DDBJ whole genome shotgun (WGS) entry which is preliminary data.</text>
</comment>
<evidence type="ECO:0000259" key="6">
    <source>
        <dbReference type="PROSITE" id="PS51462"/>
    </source>
</evidence>
<dbReference type="Gene3D" id="3.90.79.10">
    <property type="entry name" value="Nucleoside Triphosphate Pyrophosphohydrolase"/>
    <property type="match status" value="1"/>
</dbReference>
<protein>
    <submittedName>
        <fullName evidence="7">8-oxo-dGTP diphosphatase</fullName>
    </submittedName>
</protein>
<keyword evidence="8" id="KW-1185">Reference proteome</keyword>
<dbReference type="Pfam" id="PF00293">
    <property type="entry name" value="NUDIX"/>
    <property type="match status" value="1"/>
</dbReference>
<keyword evidence="5" id="KW-0460">Magnesium</keyword>
<dbReference type="EMBL" id="QEKV01000006">
    <property type="protein sequence ID" value="PVY94245.1"/>
    <property type="molecule type" value="Genomic_DNA"/>
</dbReference>
<proteinExistence type="inferred from homology"/>
<dbReference type="Proteomes" id="UP000245793">
    <property type="component" value="Unassembled WGS sequence"/>
</dbReference>
<comment type="cofactor">
    <cofactor evidence="1">
        <name>Mg(2+)</name>
        <dbReference type="ChEBI" id="CHEBI:18420"/>
    </cofactor>
</comment>
<dbReference type="CDD" id="cd18886">
    <property type="entry name" value="NUDIX_MutT_Nudt1"/>
    <property type="match status" value="1"/>
</dbReference>
<evidence type="ECO:0000256" key="4">
    <source>
        <dbReference type="ARBA" id="ARBA00022801"/>
    </source>
</evidence>
<dbReference type="PRINTS" id="PR01402">
    <property type="entry name" value="MUTATORMUTX"/>
</dbReference>
<dbReference type="AlphaFoldDB" id="A0A2U1E2X5"/>
<feature type="domain" description="Nudix hydrolase" evidence="6">
    <location>
        <begin position="1"/>
        <end position="133"/>
    </location>
</feature>
<organism evidence="7 8">
    <name type="scientific">Ezakiella coagulans</name>
    <dbReference type="NCBI Taxonomy" id="46507"/>
    <lineage>
        <taxon>Bacteria</taxon>
        <taxon>Bacillati</taxon>
        <taxon>Bacillota</taxon>
        <taxon>Tissierellia</taxon>
        <taxon>Ezakiella</taxon>
    </lineage>
</organism>